<reference evidence="5" key="1">
    <citation type="submission" date="2020-10" db="EMBL/GenBank/DDBJ databases">
        <authorList>
            <person name="Gilroy R."/>
        </authorList>
    </citation>
    <scope>NUCLEOTIDE SEQUENCE</scope>
    <source>
        <strain evidence="5">CHK176-22527</strain>
    </source>
</reference>
<evidence type="ECO:0000256" key="3">
    <source>
        <dbReference type="ARBA" id="ARBA00023014"/>
    </source>
</evidence>
<protein>
    <submittedName>
        <fullName evidence="5">EFR1 family ferrodoxin</fullName>
    </submittedName>
</protein>
<proteinExistence type="predicted"/>
<evidence type="ECO:0000313" key="5">
    <source>
        <dbReference type="EMBL" id="HIU00340.1"/>
    </source>
</evidence>
<reference evidence="5" key="2">
    <citation type="journal article" date="2021" name="PeerJ">
        <title>Extensive microbial diversity within the chicken gut microbiome revealed by metagenomics and culture.</title>
        <authorList>
            <person name="Gilroy R."/>
            <person name="Ravi A."/>
            <person name="Getino M."/>
            <person name="Pursley I."/>
            <person name="Horton D.L."/>
            <person name="Alikhan N.F."/>
            <person name="Baker D."/>
            <person name="Gharbi K."/>
            <person name="Hall N."/>
            <person name="Watson M."/>
            <person name="Adriaenssens E.M."/>
            <person name="Foster-Nyarko E."/>
            <person name="Jarju S."/>
            <person name="Secka A."/>
            <person name="Antonio M."/>
            <person name="Oren A."/>
            <person name="Chaudhuri R.R."/>
            <person name="La Ragione R."/>
            <person name="Hildebrand F."/>
            <person name="Pallen M.J."/>
        </authorList>
    </citation>
    <scope>NUCLEOTIDE SEQUENCE</scope>
    <source>
        <strain evidence="5">CHK176-22527</strain>
    </source>
</reference>
<organism evidence="5 6">
    <name type="scientific">Candidatus Allocopromorpha excrementavium</name>
    <dbReference type="NCBI Taxonomy" id="2840741"/>
    <lineage>
        <taxon>Bacteria</taxon>
        <taxon>Bacillati</taxon>
        <taxon>Bacillota</taxon>
        <taxon>Clostridia</taxon>
        <taxon>Eubacteriales</taxon>
        <taxon>Eubacteriaceae</taxon>
        <taxon>Eubacteriaceae incertae sedis</taxon>
        <taxon>Candidatus Allocopromorpha</taxon>
    </lineage>
</organism>
<accession>A0A9D1KWB0</accession>
<sequence length="248" mass="28255">MIVYFTGTGNSRYLARTASSVLDDDMINAGDIIKSGKKYSEFHSEKPWVFICPVYAWRIPRIFSDFIMSNGFRGNRCAYFIVNCGQDIGCAQDEIEKICLEKSFTCMGTAEIWMPENYIAMFTAPDEKEADNIISEADIMMENLLETISSRKKFPKKKTGYLDSLKSGIVNSLFYTFCVKASPFYSTDNCISCGLCEKLCPLNNIVIDEGRPKWGRDCTHCMACICGCPKNAIEYGKKTKYKRRYYLK</sequence>
<feature type="domain" description="4Fe-4S ferredoxin-type" evidence="4">
    <location>
        <begin position="181"/>
        <end position="210"/>
    </location>
</feature>
<dbReference type="PROSITE" id="PS51379">
    <property type="entry name" value="4FE4S_FER_2"/>
    <property type="match status" value="2"/>
</dbReference>
<dbReference type="NCBIfam" id="NF038196">
    <property type="entry name" value="ferrodoxin_EFR1"/>
    <property type="match status" value="1"/>
</dbReference>
<dbReference type="InterPro" id="IPR017900">
    <property type="entry name" value="4Fe4S_Fe_S_CS"/>
</dbReference>
<keyword evidence="1" id="KW-0479">Metal-binding</keyword>
<gene>
    <name evidence="5" type="ORF">IAD12_08905</name>
</gene>
<comment type="caution">
    <text evidence="5">The sequence shown here is derived from an EMBL/GenBank/DDBJ whole genome shotgun (WGS) entry which is preliminary data.</text>
</comment>
<name>A0A9D1KWB0_9FIRM</name>
<dbReference type="InterPro" id="IPR047964">
    <property type="entry name" value="EFR1-like"/>
</dbReference>
<evidence type="ECO:0000259" key="4">
    <source>
        <dbReference type="PROSITE" id="PS51379"/>
    </source>
</evidence>
<dbReference type="Pfam" id="PF00037">
    <property type="entry name" value="Fer4"/>
    <property type="match status" value="1"/>
</dbReference>
<dbReference type="GO" id="GO:0051536">
    <property type="term" value="F:iron-sulfur cluster binding"/>
    <property type="evidence" value="ECO:0007669"/>
    <property type="project" value="UniProtKB-KW"/>
</dbReference>
<evidence type="ECO:0000313" key="6">
    <source>
        <dbReference type="Proteomes" id="UP000824159"/>
    </source>
</evidence>
<dbReference type="Gene3D" id="3.40.50.360">
    <property type="match status" value="1"/>
</dbReference>
<dbReference type="InterPro" id="IPR017896">
    <property type="entry name" value="4Fe4S_Fe-S-bd"/>
</dbReference>
<evidence type="ECO:0000256" key="1">
    <source>
        <dbReference type="ARBA" id="ARBA00022723"/>
    </source>
</evidence>
<dbReference type="InterPro" id="IPR029039">
    <property type="entry name" value="Flavoprotein-like_sf"/>
</dbReference>
<dbReference type="EMBL" id="DVLX01000105">
    <property type="protein sequence ID" value="HIU00340.1"/>
    <property type="molecule type" value="Genomic_DNA"/>
</dbReference>
<dbReference type="Proteomes" id="UP000824159">
    <property type="component" value="Unassembled WGS sequence"/>
</dbReference>
<feature type="domain" description="4Fe-4S ferredoxin-type" evidence="4">
    <location>
        <begin position="211"/>
        <end position="238"/>
    </location>
</feature>
<keyword evidence="2" id="KW-0408">Iron</keyword>
<dbReference type="SUPFAM" id="SSF54862">
    <property type="entry name" value="4Fe-4S ferredoxins"/>
    <property type="match status" value="1"/>
</dbReference>
<keyword evidence="3" id="KW-0411">Iron-sulfur</keyword>
<dbReference type="AlphaFoldDB" id="A0A9D1KWB0"/>
<dbReference type="SUPFAM" id="SSF52218">
    <property type="entry name" value="Flavoproteins"/>
    <property type="match status" value="1"/>
</dbReference>
<dbReference type="Gene3D" id="3.30.70.20">
    <property type="match status" value="1"/>
</dbReference>
<dbReference type="PROSITE" id="PS00198">
    <property type="entry name" value="4FE4S_FER_1"/>
    <property type="match status" value="2"/>
</dbReference>
<dbReference type="GO" id="GO:0046872">
    <property type="term" value="F:metal ion binding"/>
    <property type="evidence" value="ECO:0007669"/>
    <property type="project" value="UniProtKB-KW"/>
</dbReference>
<evidence type="ECO:0000256" key="2">
    <source>
        <dbReference type="ARBA" id="ARBA00023004"/>
    </source>
</evidence>